<gene>
    <name evidence="1" type="ORF">CFP56_008928</name>
</gene>
<proteinExistence type="predicted"/>
<reference evidence="1 2" key="1">
    <citation type="journal article" date="2018" name="Sci. Data">
        <title>The draft genome sequence of cork oak.</title>
        <authorList>
            <person name="Ramos A.M."/>
            <person name="Usie A."/>
            <person name="Barbosa P."/>
            <person name="Barros P.M."/>
            <person name="Capote T."/>
            <person name="Chaves I."/>
            <person name="Simoes F."/>
            <person name="Abreu I."/>
            <person name="Carrasquinho I."/>
            <person name="Faro C."/>
            <person name="Guimaraes J.B."/>
            <person name="Mendonca D."/>
            <person name="Nobrega F."/>
            <person name="Rodrigues L."/>
            <person name="Saibo N.J.M."/>
            <person name="Varela M.C."/>
            <person name="Egas C."/>
            <person name="Matos J."/>
            <person name="Miguel C.M."/>
            <person name="Oliveira M.M."/>
            <person name="Ricardo C.P."/>
            <person name="Goncalves S."/>
        </authorList>
    </citation>
    <scope>NUCLEOTIDE SEQUENCE [LARGE SCALE GENOMIC DNA]</scope>
    <source>
        <strain evidence="2">cv. HL8</strain>
    </source>
</reference>
<keyword evidence="2" id="KW-1185">Reference proteome</keyword>
<dbReference type="AlphaFoldDB" id="A0AAW0L339"/>
<evidence type="ECO:0000313" key="1">
    <source>
        <dbReference type="EMBL" id="KAK7845797.1"/>
    </source>
</evidence>
<name>A0AAW0L339_QUESU</name>
<protein>
    <submittedName>
        <fullName evidence="1">Uncharacterized protein</fullName>
    </submittedName>
</protein>
<accession>A0AAW0L339</accession>
<sequence length="138" mass="15379">MELVSRGKWSVTIGSSKVEAEEERAMMAVERWREAPNFDYAVSRILFGDDNNIFDDKDYGVMKELELTTPGAACMRDKWEVVIVGLVIAGKTIARSRDKGITTLSKGVFGGRDGAWALKVISISSSMCDQNELWQLLI</sequence>
<dbReference type="EMBL" id="PKMF04000165">
    <property type="protein sequence ID" value="KAK7845797.1"/>
    <property type="molecule type" value="Genomic_DNA"/>
</dbReference>
<dbReference type="Proteomes" id="UP000237347">
    <property type="component" value="Unassembled WGS sequence"/>
</dbReference>
<organism evidence="1 2">
    <name type="scientific">Quercus suber</name>
    <name type="common">Cork oak</name>
    <dbReference type="NCBI Taxonomy" id="58331"/>
    <lineage>
        <taxon>Eukaryota</taxon>
        <taxon>Viridiplantae</taxon>
        <taxon>Streptophyta</taxon>
        <taxon>Embryophyta</taxon>
        <taxon>Tracheophyta</taxon>
        <taxon>Spermatophyta</taxon>
        <taxon>Magnoliopsida</taxon>
        <taxon>eudicotyledons</taxon>
        <taxon>Gunneridae</taxon>
        <taxon>Pentapetalae</taxon>
        <taxon>rosids</taxon>
        <taxon>fabids</taxon>
        <taxon>Fagales</taxon>
        <taxon>Fagaceae</taxon>
        <taxon>Quercus</taxon>
    </lineage>
</organism>
<evidence type="ECO:0000313" key="2">
    <source>
        <dbReference type="Proteomes" id="UP000237347"/>
    </source>
</evidence>
<comment type="caution">
    <text evidence="1">The sequence shown here is derived from an EMBL/GenBank/DDBJ whole genome shotgun (WGS) entry which is preliminary data.</text>
</comment>